<protein>
    <submittedName>
        <fullName evidence="2">Death-on-curing protein</fullName>
    </submittedName>
</protein>
<proteinExistence type="predicted"/>
<dbReference type="Gene3D" id="1.20.120.1870">
    <property type="entry name" value="Fic/DOC protein, Fido domain"/>
    <property type="match status" value="1"/>
</dbReference>
<comment type="caution">
    <text evidence="2">The sequence shown here is derived from an EMBL/GenBank/DDBJ whole genome shotgun (WGS) entry which is preliminary data.</text>
</comment>
<name>A0A4Q7UL65_9ACTN</name>
<evidence type="ECO:0000259" key="1">
    <source>
        <dbReference type="PROSITE" id="PS51459"/>
    </source>
</evidence>
<dbReference type="NCBIfam" id="TIGR01550">
    <property type="entry name" value="DOC_P1"/>
    <property type="match status" value="1"/>
</dbReference>
<gene>
    <name evidence="2" type="ORF">EV382_4584</name>
</gene>
<reference evidence="2 3" key="1">
    <citation type="submission" date="2019-02" db="EMBL/GenBank/DDBJ databases">
        <title>Sequencing the genomes of 1000 actinobacteria strains.</title>
        <authorList>
            <person name="Klenk H.-P."/>
        </authorList>
    </citation>
    <scope>NUCLEOTIDE SEQUENCE [LARGE SCALE GENOMIC DNA]</scope>
    <source>
        <strain evidence="2 3">DSM 45888</strain>
    </source>
</reference>
<accession>A0A4Q7UL65</accession>
<sequence length="128" mass="13868">MTAEVRYPTLADVAGIARKLGVGIRDAGLVESAVARPQTSLFGEDAYPDLWTKAAALLHSLVNNHPFVDGNKRIGWIVAIAFLLQNHAVTIAQLDETDQNVAYDLVIGVAESRLTEVAEIAEALRKLF</sequence>
<dbReference type="Proteomes" id="UP000293781">
    <property type="component" value="Unassembled WGS sequence"/>
</dbReference>
<dbReference type="AlphaFoldDB" id="A0A4Q7UL65"/>
<dbReference type="InterPro" id="IPR006440">
    <property type="entry name" value="Doc"/>
</dbReference>
<feature type="domain" description="Fido" evidence="1">
    <location>
        <begin position="1"/>
        <end position="126"/>
    </location>
</feature>
<dbReference type="GO" id="GO:0016301">
    <property type="term" value="F:kinase activity"/>
    <property type="evidence" value="ECO:0007669"/>
    <property type="project" value="InterPro"/>
</dbReference>
<dbReference type="Pfam" id="PF02661">
    <property type="entry name" value="Fic"/>
    <property type="match status" value="1"/>
</dbReference>
<dbReference type="RefSeq" id="WP_130404959.1">
    <property type="nucleotide sequence ID" value="NZ_JBEZZO010000002.1"/>
</dbReference>
<dbReference type="InterPro" id="IPR053737">
    <property type="entry name" value="Type_II_TA_Toxin"/>
</dbReference>
<dbReference type="InterPro" id="IPR036597">
    <property type="entry name" value="Fido-like_dom_sf"/>
</dbReference>
<keyword evidence="3" id="KW-1185">Reference proteome</keyword>
<dbReference type="SUPFAM" id="SSF140931">
    <property type="entry name" value="Fic-like"/>
    <property type="match status" value="1"/>
</dbReference>
<dbReference type="PANTHER" id="PTHR39426:SF1">
    <property type="entry name" value="HOMOLOGY TO DEATH-ON-CURING PROTEIN OF PHAGE P1"/>
    <property type="match status" value="1"/>
</dbReference>
<evidence type="ECO:0000313" key="2">
    <source>
        <dbReference type="EMBL" id="RZT81308.1"/>
    </source>
</evidence>
<dbReference type="EMBL" id="SHKK01000001">
    <property type="protein sequence ID" value="RZT81308.1"/>
    <property type="molecule type" value="Genomic_DNA"/>
</dbReference>
<dbReference type="OrthoDB" id="9802752at2"/>
<evidence type="ECO:0000313" key="3">
    <source>
        <dbReference type="Proteomes" id="UP000293781"/>
    </source>
</evidence>
<dbReference type="PROSITE" id="PS51459">
    <property type="entry name" value="FIDO"/>
    <property type="match status" value="1"/>
</dbReference>
<dbReference type="PANTHER" id="PTHR39426">
    <property type="entry name" value="HOMOLOGY TO DEATH-ON-CURING PROTEIN OF PHAGE P1"/>
    <property type="match status" value="1"/>
</dbReference>
<organism evidence="2 3">
    <name type="scientific">Micromonospora violae</name>
    <dbReference type="NCBI Taxonomy" id="1278207"/>
    <lineage>
        <taxon>Bacteria</taxon>
        <taxon>Bacillati</taxon>
        <taxon>Actinomycetota</taxon>
        <taxon>Actinomycetes</taxon>
        <taxon>Micromonosporales</taxon>
        <taxon>Micromonosporaceae</taxon>
        <taxon>Micromonospora</taxon>
    </lineage>
</organism>
<dbReference type="InterPro" id="IPR003812">
    <property type="entry name" value="Fido"/>
</dbReference>